<keyword evidence="1" id="KW-1133">Transmembrane helix</keyword>
<feature type="domain" description="Nucleoside transporter/FeoB GTPase Gate" evidence="2">
    <location>
        <begin position="150"/>
        <end position="248"/>
    </location>
</feature>
<feature type="transmembrane region" description="Helical" evidence="1">
    <location>
        <begin position="99"/>
        <end position="127"/>
    </location>
</feature>
<feature type="transmembrane region" description="Helical" evidence="1">
    <location>
        <begin position="147"/>
        <end position="174"/>
    </location>
</feature>
<protein>
    <submittedName>
        <fullName evidence="3">YjiH family protein</fullName>
    </submittedName>
</protein>
<evidence type="ECO:0000256" key="1">
    <source>
        <dbReference type="SAM" id="Phobius"/>
    </source>
</evidence>
<feature type="transmembrane region" description="Helical" evidence="1">
    <location>
        <begin position="64"/>
        <end position="87"/>
    </location>
</feature>
<keyword evidence="1" id="KW-0812">Transmembrane</keyword>
<comment type="caution">
    <text evidence="3">The sequence shown here is derived from an EMBL/GenBank/DDBJ whole genome shotgun (WGS) entry which is preliminary data.</text>
</comment>
<accession>A0ABW0YFM0</accession>
<feature type="transmembrane region" description="Helical" evidence="1">
    <location>
        <begin position="253"/>
        <end position="271"/>
    </location>
</feature>
<name>A0ABW0YFM0_9BACI</name>
<dbReference type="InterPro" id="IPR011642">
    <property type="entry name" value="Gate_dom"/>
</dbReference>
<proteinExistence type="predicted"/>
<dbReference type="EMBL" id="JBHSOZ010000002">
    <property type="protein sequence ID" value="MFC5711225.1"/>
    <property type="molecule type" value="Genomic_DNA"/>
</dbReference>
<organism evidence="3 4">
    <name type="scientific">Thalassorhabdus alkalitolerans</name>
    <dbReference type="NCBI Taxonomy" id="2282697"/>
    <lineage>
        <taxon>Bacteria</taxon>
        <taxon>Bacillati</taxon>
        <taxon>Bacillota</taxon>
        <taxon>Bacilli</taxon>
        <taxon>Bacillales</taxon>
        <taxon>Bacillaceae</taxon>
        <taxon>Thalassorhabdus</taxon>
    </lineage>
</organism>
<keyword evidence="4" id="KW-1185">Reference proteome</keyword>
<dbReference type="Pfam" id="PF07670">
    <property type="entry name" value="Gate"/>
    <property type="match status" value="1"/>
</dbReference>
<reference evidence="4" key="1">
    <citation type="journal article" date="2019" name="Int. J. Syst. Evol. Microbiol.">
        <title>The Global Catalogue of Microorganisms (GCM) 10K type strain sequencing project: providing services to taxonomists for standard genome sequencing and annotation.</title>
        <authorList>
            <consortium name="The Broad Institute Genomics Platform"/>
            <consortium name="The Broad Institute Genome Sequencing Center for Infectious Disease"/>
            <person name="Wu L."/>
            <person name="Ma J."/>
        </authorList>
    </citation>
    <scope>NUCLEOTIDE SEQUENCE [LARGE SCALE GENOMIC DNA]</scope>
    <source>
        <strain evidence="4">CECT 7184</strain>
    </source>
</reference>
<feature type="transmembrane region" description="Helical" evidence="1">
    <location>
        <begin position="409"/>
        <end position="430"/>
    </location>
</feature>
<keyword evidence="1" id="KW-0472">Membrane</keyword>
<dbReference type="RefSeq" id="WP_385937164.1">
    <property type="nucleotide sequence ID" value="NZ_JBHSOZ010000002.1"/>
</dbReference>
<feature type="transmembrane region" description="Helical" evidence="1">
    <location>
        <begin position="27"/>
        <end position="44"/>
    </location>
</feature>
<evidence type="ECO:0000313" key="3">
    <source>
        <dbReference type="EMBL" id="MFC5711225.1"/>
    </source>
</evidence>
<feature type="transmembrane region" description="Helical" evidence="1">
    <location>
        <begin position="442"/>
        <end position="464"/>
    </location>
</feature>
<gene>
    <name evidence="3" type="ORF">ACFPU1_00365</name>
</gene>
<feature type="transmembrane region" description="Helical" evidence="1">
    <location>
        <begin position="378"/>
        <end position="397"/>
    </location>
</feature>
<evidence type="ECO:0000259" key="2">
    <source>
        <dbReference type="Pfam" id="PF07670"/>
    </source>
</evidence>
<evidence type="ECO:0000313" key="4">
    <source>
        <dbReference type="Proteomes" id="UP001596142"/>
    </source>
</evidence>
<feature type="transmembrane region" description="Helical" evidence="1">
    <location>
        <begin position="227"/>
        <end position="247"/>
    </location>
</feature>
<dbReference type="Proteomes" id="UP001596142">
    <property type="component" value="Unassembled WGS sequence"/>
</dbReference>
<sequence>MQALEKEQVPEGAERDKKEWWTPANKAKSLLVSIISLMLFLIPVPYNGQWTIGIGILAEALQNYFASALPLFMTGVLVLSVILTTAAKVSKPAWMADSSFFTALFDVGAFWFSMRILGAMFAILTLLQVGPEFIWSPVSGGTVLYDLVPVLTTWFLIAGFFMPLLLQFGLMEFIGTMVRKLMRPLFKLPGRSSIDAMASWMGSGTVGVLITTQQYEQGYYTKREASVIATNFSVASIAFSLVVISFIGMQHMFIQFYITVLVAGLVAAVICPRIPPLSRKEETYYGPVGKQISEEVPSDRSRLQWAAEKAVHKASEVKSAGSLVKNGVKNVLDIWLGLIPLVMALGTIALMIAEFTPLFQYLSYPLVPVLELMAIPEAAQAAPAMIVGFADMFLPAVIGSGIESELTRFVIAALSMTQLVYMSEVGILLLRSKIPLNLWDLIIVFLQRTIITLPIIVAMAHILFF</sequence>
<feature type="transmembrane region" description="Helical" evidence="1">
    <location>
        <begin position="334"/>
        <end position="358"/>
    </location>
</feature>